<dbReference type="AlphaFoldDB" id="A0A6C2U1Y2"/>
<dbReference type="EMBL" id="CAAHFG010000001">
    <property type="protein sequence ID" value="VGO13895.1"/>
    <property type="molecule type" value="Genomic_DNA"/>
</dbReference>
<protein>
    <submittedName>
        <fullName evidence="1">Uncharacterized protein</fullName>
    </submittedName>
</protein>
<dbReference type="Proteomes" id="UP000366872">
    <property type="component" value="Unassembled WGS sequence"/>
</dbReference>
<evidence type="ECO:0000313" key="1">
    <source>
        <dbReference type="EMBL" id="VGO13895.1"/>
    </source>
</evidence>
<organism evidence="1 2">
    <name type="scientific">Pontiella desulfatans</name>
    <dbReference type="NCBI Taxonomy" id="2750659"/>
    <lineage>
        <taxon>Bacteria</taxon>
        <taxon>Pseudomonadati</taxon>
        <taxon>Kiritimatiellota</taxon>
        <taxon>Kiritimatiellia</taxon>
        <taxon>Kiritimatiellales</taxon>
        <taxon>Pontiellaceae</taxon>
        <taxon>Pontiella</taxon>
    </lineage>
</organism>
<keyword evidence="2" id="KW-1185">Reference proteome</keyword>
<proteinExistence type="predicted"/>
<name>A0A6C2U1Y2_PONDE</name>
<accession>A0A6C2U1Y2</accession>
<gene>
    <name evidence="1" type="ORF">PDESU_02452</name>
</gene>
<evidence type="ECO:0000313" key="2">
    <source>
        <dbReference type="Proteomes" id="UP000366872"/>
    </source>
</evidence>
<sequence>MNGNKPSEKFSAGAISVAVWENTRKDESGEESVSYSVKLERSYKDEKGDWQRTQTLRLNDLPKAQLLLGKAFESVVMSDKDTSL</sequence>
<reference evidence="1 2" key="1">
    <citation type="submission" date="2019-04" db="EMBL/GenBank/DDBJ databases">
        <authorList>
            <person name="Van Vliet M D."/>
        </authorList>
    </citation>
    <scope>NUCLEOTIDE SEQUENCE [LARGE SCALE GENOMIC DNA]</scope>
    <source>
        <strain evidence="1 2">F1</strain>
    </source>
</reference>
<dbReference type="RefSeq" id="WP_136079429.1">
    <property type="nucleotide sequence ID" value="NZ_CAAHFG010000001.1"/>
</dbReference>